<evidence type="ECO:0000313" key="6">
    <source>
        <dbReference type="Proteomes" id="UP000265100"/>
    </source>
</evidence>
<dbReference type="PANTHER" id="PTHR11481">
    <property type="entry name" value="IMMUNOGLOBULIN FC RECEPTOR"/>
    <property type="match status" value="1"/>
</dbReference>
<dbReference type="Proteomes" id="UP000265100">
    <property type="component" value="Chromosome 3"/>
</dbReference>
<dbReference type="SMART" id="SM00408">
    <property type="entry name" value="IGc2"/>
    <property type="match status" value="1"/>
</dbReference>
<name>A0AAX7TKX3_ASTCA</name>
<evidence type="ECO:0000256" key="1">
    <source>
        <dbReference type="ARBA" id="ARBA00022729"/>
    </source>
</evidence>
<reference evidence="5" key="4">
    <citation type="submission" date="2025-09" db="UniProtKB">
        <authorList>
            <consortium name="Ensembl"/>
        </authorList>
    </citation>
    <scope>IDENTIFICATION</scope>
</reference>
<evidence type="ECO:0000256" key="3">
    <source>
        <dbReference type="SAM" id="SignalP"/>
    </source>
</evidence>
<dbReference type="InterPro" id="IPR036179">
    <property type="entry name" value="Ig-like_dom_sf"/>
</dbReference>
<reference evidence="5 6" key="1">
    <citation type="submission" date="2018-05" db="EMBL/GenBank/DDBJ databases">
        <authorList>
            <person name="Datahose"/>
        </authorList>
    </citation>
    <scope>NUCLEOTIDE SEQUENCE</scope>
</reference>
<evidence type="ECO:0000259" key="4">
    <source>
        <dbReference type="PROSITE" id="PS50835"/>
    </source>
</evidence>
<feature type="domain" description="Ig-like" evidence="4">
    <location>
        <begin position="114"/>
        <end position="190"/>
    </location>
</feature>
<keyword evidence="1 3" id="KW-0732">Signal</keyword>
<dbReference type="Gene3D" id="2.60.40.10">
    <property type="entry name" value="Immunoglobulins"/>
    <property type="match status" value="2"/>
</dbReference>
<keyword evidence="6" id="KW-1185">Reference proteome</keyword>
<evidence type="ECO:0000313" key="5">
    <source>
        <dbReference type="Ensembl" id="ENSACLP00000057763.1"/>
    </source>
</evidence>
<dbReference type="InterPro" id="IPR050488">
    <property type="entry name" value="Ig_Fc_receptor"/>
</dbReference>
<dbReference type="GO" id="GO:0009897">
    <property type="term" value="C:external side of plasma membrane"/>
    <property type="evidence" value="ECO:0007669"/>
    <property type="project" value="TreeGrafter"/>
</dbReference>
<reference evidence="6" key="2">
    <citation type="submission" date="2023-03" db="EMBL/GenBank/DDBJ databases">
        <authorList>
            <consortium name="Wellcome Sanger Institute Data Sharing"/>
        </authorList>
    </citation>
    <scope>NUCLEOTIDE SEQUENCE [LARGE SCALE GENOMIC DNA]</scope>
</reference>
<dbReference type="SUPFAM" id="SSF48726">
    <property type="entry name" value="Immunoglobulin"/>
    <property type="match status" value="1"/>
</dbReference>
<proteinExistence type="predicted"/>
<dbReference type="PANTHER" id="PTHR11481:SF64">
    <property type="entry name" value="FC RECEPTOR-LIKE PROTEIN 4"/>
    <property type="match status" value="1"/>
</dbReference>
<feature type="chain" id="PRO_5044247618" description="Ig-like domain-containing protein" evidence="3">
    <location>
        <begin position="28"/>
        <end position="190"/>
    </location>
</feature>
<dbReference type="GeneTree" id="ENSGT01120000272178"/>
<dbReference type="InterPro" id="IPR003598">
    <property type="entry name" value="Ig_sub2"/>
</dbReference>
<dbReference type="GO" id="GO:0007166">
    <property type="term" value="P:cell surface receptor signaling pathway"/>
    <property type="evidence" value="ECO:0007669"/>
    <property type="project" value="TreeGrafter"/>
</dbReference>
<evidence type="ECO:0000256" key="2">
    <source>
        <dbReference type="ARBA" id="ARBA00023157"/>
    </source>
</evidence>
<dbReference type="AlphaFoldDB" id="A0AAX7TKX3"/>
<sequence length="190" mass="21233">MEVRALCIRLLMIIAVLLCSHSQKADAVSLHIYPNRLQFFEYDAVTFYCEGVDYCEVMHKVKGKIKTCPKTNKRTPTGSSCTITNVYRDDSGEYWQETKGVIRSNSINISVTAGSVILEIPAVPVMEGETVTLGCRNKTTSFNFTTDFYKDGLHISTNSTQNMTIHRVSKSDEGYYKCSISGAGESPETW</sequence>
<reference evidence="5" key="3">
    <citation type="submission" date="2025-08" db="UniProtKB">
        <authorList>
            <consortium name="Ensembl"/>
        </authorList>
    </citation>
    <scope>IDENTIFICATION</scope>
</reference>
<dbReference type="Ensembl" id="ENSACLT00000052746.1">
    <property type="protein sequence ID" value="ENSACLP00000057763.1"/>
    <property type="gene ID" value="ENSACLG00000036054.1"/>
</dbReference>
<dbReference type="InterPro" id="IPR013783">
    <property type="entry name" value="Ig-like_fold"/>
</dbReference>
<feature type="signal peptide" evidence="3">
    <location>
        <begin position="1"/>
        <end position="27"/>
    </location>
</feature>
<dbReference type="Pfam" id="PF13895">
    <property type="entry name" value="Ig_2"/>
    <property type="match status" value="1"/>
</dbReference>
<protein>
    <recommendedName>
        <fullName evidence="4">Ig-like domain-containing protein</fullName>
    </recommendedName>
</protein>
<dbReference type="PROSITE" id="PS50835">
    <property type="entry name" value="IG_LIKE"/>
    <property type="match status" value="1"/>
</dbReference>
<dbReference type="GO" id="GO:0006955">
    <property type="term" value="P:immune response"/>
    <property type="evidence" value="ECO:0007669"/>
    <property type="project" value="TreeGrafter"/>
</dbReference>
<dbReference type="InterPro" id="IPR007110">
    <property type="entry name" value="Ig-like_dom"/>
</dbReference>
<organism evidence="5 6">
    <name type="scientific">Astatotilapia calliptera</name>
    <name type="common">Eastern happy</name>
    <name type="synonym">Chromis callipterus</name>
    <dbReference type="NCBI Taxonomy" id="8154"/>
    <lineage>
        <taxon>Eukaryota</taxon>
        <taxon>Metazoa</taxon>
        <taxon>Chordata</taxon>
        <taxon>Craniata</taxon>
        <taxon>Vertebrata</taxon>
        <taxon>Euteleostomi</taxon>
        <taxon>Actinopterygii</taxon>
        <taxon>Neopterygii</taxon>
        <taxon>Teleostei</taxon>
        <taxon>Neoteleostei</taxon>
        <taxon>Acanthomorphata</taxon>
        <taxon>Ovalentaria</taxon>
        <taxon>Cichlomorphae</taxon>
        <taxon>Cichliformes</taxon>
        <taxon>Cichlidae</taxon>
        <taxon>African cichlids</taxon>
        <taxon>Pseudocrenilabrinae</taxon>
        <taxon>Haplochromini</taxon>
        <taxon>Astatotilapia</taxon>
    </lineage>
</organism>
<accession>A0AAX7TKX3</accession>
<dbReference type="GO" id="GO:0004888">
    <property type="term" value="F:transmembrane signaling receptor activity"/>
    <property type="evidence" value="ECO:0007669"/>
    <property type="project" value="TreeGrafter"/>
</dbReference>
<keyword evidence="2" id="KW-1015">Disulfide bond</keyword>